<dbReference type="Pfam" id="PF00483">
    <property type="entry name" value="NTP_transferase"/>
    <property type="match status" value="1"/>
</dbReference>
<dbReference type="SUPFAM" id="SSF51182">
    <property type="entry name" value="RmlC-like cupins"/>
    <property type="match status" value="1"/>
</dbReference>
<dbReference type="Gene3D" id="3.90.550.10">
    <property type="entry name" value="Spore Coat Polysaccharide Biosynthesis Protein SpsA, Chain A"/>
    <property type="match status" value="1"/>
</dbReference>
<keyword evidence="5" id="KW-0547">Nucleotide-binding</keyword>
<evidence type="ECO:0000256" key="8">
    <source>
        <dbReference type="RuleBase" id="RU004190"/>
    </source>
</evidence>
<evidence type="ECO:0000256" key="2">
    <source>
        <dbReference type="ARBA" id="ARBA00012387"/>
    </source>
</evidence>
<dbReference type="Proteomes" id="UP000323886">
    <property type="component" value="Unassembled WGS sequence"/>
</dbReference>
<dbReference type="CDD" id="cd02213">
    <property type="entry name" value="cupin_PMI_typeII_C"/>
    <property type="match status" value="1"/>
</dbReference>
<keyword evidence="13" id="KW-1185">Reference proteome</keyword>
<dbReference type="InterPro" id="IPR014710">
    <property type="entry name" value="RmlC-like_jellyroll"/>
</dbReference>
<comment type="similarity">
    <text evidence="1 8">Belongs to the mannose-6-phosphate isomerase type 2 family.</text>
</comment>
<evidence type="ECO:0000313" key="13">
    <source>
        <dbReference type="Proteomes" id="UP000323886"/>
    </source>
</evidence>
<comment type="catalytic activity">
    <reaction evidence="7">
        <text>alpha-D-mannose 1-phosphate + GTP + H(+) = GDP-alpha-D-mannose + diphosphate</text>
        <dbReference type="Rhea" id="RHEA:15229"/>
        <dbReference type="ChEBI" id="CHEBI:15378"/>
        <dbReference type="ChEBI" id="CHEBI:33019"/>
        <dbReference type="ChEBI" id="CHEBI:37565"/>
        <dbReference type="ChEBI" id="CHEBI:57527"/>
        <dbReference type="ChEBI" id="CHEBI:58409"/>
        <dbReference type="EC" id="2.7.7.13"/>
    </reaction>
</comment>
<dbReference type="AlphaFoldDB" id="A0A5M6HV39"/>
<dbReference type="SUPFAM" id="SSF53448">
    <property type="entry name" value="Nucleotide-diphospho-sugar transferases"/>
    <property type="match status" value="1"/>
</dbReference>
<dbReference type="GO" id="GO:0016853">
    <property type="term" value="F:isomerase activity"/>
    <property type="evidence" value="ECO:0007669"/>
    <property type="project" value="UniProtKB-KW"/>
</dbReference>
<gene>
    <name evidence="12" type="ORF">F1193_12065</name>
</gene>
<dbReference type="NCBIfam" id="TIGR01479">
    <property type="entry name" value="GMP_PMI"/>
    <property type="match status" value="1"/>
</dbReference>
<dbReference type="InterPro" id="IPR049577">
    <property type="entry name" value="GMPP_N"/>
</dbReference>
<reference evidence="12 13" key="1">
    <citation type="submission" date="2019-09" db="EMBL/GenBank/DDBJ databases">
        <title>Draft Whole-Genome sequence of Blastochloris sulfoviridis DSM 729.</title>
        <authorList>
            <person name="Meyer T.E."/>
            <person name="Kyndt J.A."/>
        </authorList>
    </citation>
    <scope>NUCLEOTIDE SEQUENCE [LARGE SCALE GENOMIC DNA]</scope>
    <source>
        <strain evidence="12 13">DSM 729</strain>
    </source>
</reference>
<evidence type="ECO:0000256" key="5">
    <source>
        <dbReference type="ARBA" id="ARBA00022741"/>
    </source>
</evidence>
<dbReference type="InterPro" id="IPR001538">
    <property type="entry name" value="Man6P_isomerase-2_C"/>
</dbReference>
<dbReference type="CDD" id="cd02509">
    <property type="entry name" value="GDP-M1P_Guanylyltransferase"/>
    <property type="match status" value="1"/>
</dbReference>
<dbReference type="EC" id="2.7.7.13" evidence="2"/>
<organism evidence="12 13">
    <name type="scientific">Blastochloris sulfoviridis</name>
    <dbReference type="NCBI Taxonomy" id="50712"/>
    <lineage>
        <taxon>Bacteria</taxon>
        <taxon>Pseudomonadati</taxon>
        <taxon>Pseudomonadota</taxon>
        <taxon>Alphaproteobacteria</taxon>
        <taxon>Hyphomicrobiales</taxon>
        <taxon>Blastochloridaceae</taxon>
        <taxon>Blastochloris</taxon>
    </lineage>
</organism>
<dbReference type="InterPro" id="IPR006375">
    <property type="entry name" value="Man1P_GuaTrfase/Man6P_Isoase"/>
</dbReference>
<feature type="domain" description="Nucleotidyl transferase" evidence="9">
    <location>
        <begin position="15"/>
        <end position="297"/>
    </location>
</feature>
<evidence type="ECO:0000259" key="10">
    <source>
        <dbReference type="Pfam" id="PF01050"/>
    </source>
</evidence>
<evidence type="ECO:0000259" key="11">
    <source>
        <dbReference type="Pfam" id="PF22640"/>
    </source>
</evidence>
<dbReference type="EMBL" id="VWPL01000021">
    <property type="protein sequence ID" value="KAA5599557.1"/>
    <property type="molecule type" value="Genomic_DNA"/>
</dbReference>
<feature type="domain" description="Mannose-6-phosphate isomerase type II C-terminal" evidence="10">
    <location>
        <begin position="362"/>
        <end position="475"/>
    </location>
</feature>
<dbReference type="RefSeq" id="WP_150098068.1">
    <property type="nucleotide sequence ID" value="NZ_VWPL01000021.1"/>
</dbReference>
<accession>A0A5M6HV39</accession>
<dbReference type="GO" id="GO:0005525">
    <property type="term" value="F:GTP binding"/>
    <property type="evidence" value="ECO:0007669"/>
    <property type="project" value="UniProtKB-KW"/>
</dbReference>
<dbReference type="InterPro" id="IPR029044">
    <property type="entry name" value="Nucleotide-diphossugar_trans"/>
</dbReference>
<dbReference type="GO" id="GO:0009298">
    <property type="term" value="P:GDP-mannose biosynthetic process"/>
    <property type="evidence" value="ECO:0007669"/>
    <property type="project" value="TreeGrafter"/>
</dbReference>
<evidence type="ECO:0000259" key="9">
    <source>
        <dbReference type="Pfam" id="PF00483"/>
    </source>
</evidence>
<sequence>MQTVFPSQTIPRIVPLILAGGSGTRLWPVSRDGMPKQFLPLVGDRSTFQQALARVSDPELFEPPIVMTHEAFRFFVREQAEQMGLKATIVLEPERRDTAPAVAAGMLIAERRDPNALVMMVAADHVIPDQDIETFKGAVRSAREAAIEGHIVTFGIKPSEPKTTYGYIRCGEPLNEPGAFKATAFIEKPDAASAARYIGEGYLWNCGNLVFRTDVMRGELLHLAPKLLAAAEDSVTSAQDDLGFLRLGQEAFAEAPRISISYAVLERTKTAVVVEGNFRWADIGSWDSILAASARDKDGNAVSGDVALLDSRNCVVHATGRLTALIGVKDIVVASTPDAVLVADIHHADGVRTLVTRLADAGRVEARQHRRLYKPWGILDLLDQGERFQVRRIVLRPGAALSMQMHLHRAEHWVVVSGVARITIDGRDSVLHENQSAFIPAGTVHQLANPGRIPLEVIEVQTGSYLGEDDVTRYDAAEG</sequence>
<dbReference type="Pfam" id="PF22640">
    <property type="entry name" value="ManC_GMP_beta-helix"/>
    <property type="match status" value="1"/>
</dbReference>
<dbReference type="Gene3D" id="2.60.120.10">
    <property type="entry name" value="Jelly Rolls"/>
    <property type="match status" value="1"/>
</dbReference>
<dbReference type="Pfam" id="PF01050">
    <property type="entry name" value="MannoseP_isomer"/>
    <property type="match status" value="1"/>
</dbReference>
<dbReference type="GO" id="GO:0000271">
    <property type="term" value="P:polysaccharide biosynthetic process"/>
    <property type="evidence" value="ECO:0007669"/>
    <property type="project" value="InterPro"/>
</dbReference>
<dbReference type="PANTHER" id="PTHR46390:SF1">
    <property type="entry name" value="MANNOSE-1-PHOSPHATE GUANYLYLTRANSFERASE"/>
    <property type="match status" value="1"/>
</dbReference>
<dbReference type="PANTHER" id="PTHR46390">
    <property type="entry name" value="MANNOSE-1-PHOSPHATE GUANYLYLTRANSFERASE"/>
    <property type="match status" value="1"/>
</dbReference>
<evidence type="ECO:0000256" key="7">
    <source>
        <dbReference type="ARBA" id="ARBA00047343"/>
    </source>
</evidence>
<dbReference type="InterPro" id="IPR054566">
    <property type="entry name" value="ManC/GMP-like_b-helix"/>
</dbReference>
<dbReference type="InterPro" id="IPR011051">
    <property type="entry name" value="RmlC_Cupin_sf"/>
</dbReference>
<dbReference type="InterPro" id="IPR005835">
    <property type="entry name" value="NTP_transferase_dom"/>
</dbReference>
<evidence type="ECO:0000313" key="12">
    <source>
        <dbReference type="EMBL" id="KAA5599557.1"/>
    </source>
</evidence>
<proteinExistence type="inferred from homology"/>
<protein>
    <recommendedName>
        <fullName evidence="2">mannose-1-phosphate guanylyltransferase</fullName>
        <ecNumber evidence="2">2.7.7.13</ecNumber>
    </recommendedName>
</protein>
<keyword evidence="12" id="KW-0413">Isomerase</keyword>
<evidence type="ECO:0000256" key="3">
    <source>
        <dbReference type="ARBA" id="ARBA00022679"/>
    </source>
</evidence>
<evidence type="ECO:0000256" key="1">
    <source>
        <dbReference type="ARBA" id="ARBA00006115"/>
    </source>
</evidence>
<dbReference type="OrthoDB" id="9806359at2"/>
<dbReference type="InterPro" id="IPR051161">
    <property type="entry name" value="Mannose-6P_isomerase_type2"/>
</dbReference>
<name>A0A5M6HV39_9HYPH</name>
<evidence type="ECO:0000256" key="4">
    <source>
        <dbReference type="ARBA" id="ARBA00022695"/>
    </source>
</evidence>
<comment type="caution">
    <text evidence="12">The sequence shown here is derived from an EMBL/GenBank/DDBJ whole genome shotgun (WGS) entry which is preliminary data.</text>
</comment>
<evidence type="ECO:0000256" key="6">
    <source>
        <dbReference type="ARBA" id="ARBA00023134"/>
    </source>
</evidence>
<dbReference type="GO" id="GO:0004475">
    <property type="term" value="F:mannose-1-phosphate guanylyltransferase (GTP) activity"/>
    <property type="evidence" value="ECO:0007669"/>
    <property type="project" value="UniProtKB-EC"/>
</dbReference>
<keyword evidence="3 12" id="KW-0808">Transferase</keyword>
<keyword evidence="6" id="KW-0342">GTP-binding</keyword>
<keyword evidence="4 12" id="KW-0548">Nucleotidyltransferase</keyword>
<dbReference type="FunFam" id="2.60.120.10:FF:000032">
    <property type="entry name" value="Mannose-1-phosphate guanylyltransferase/mannose-6-phosphate isomerase"/>
    <property type="match status" value="1"/>
</dbReference>
<feature type="domain" description="MannoseP isomerase/GMP-like beta-helix" evidence="11">
    <location>
        <begin position="305"/>
        <end position="358"/>
    </location>
</feature>